<keyword evidence="2" id="KW-1185">Reference proteome</keyword>
<reference evidence="1" key="1">
    <citation type="submission" date="2021-02" db="EMBL/GenBank/DDBJ databases">
        <title>Skermanella TT6 skin isolate.</title>
        <authorList>
            <person name="Lee K."/>
            <person name="Ganzorig M."/>
        </authorList>
    </citation>
    <scope>NUCLEOTIDE SEQUENCE</scope>
    <source>
        <strain evidence="1">TT6</strain>
    </source>
</reference>
<organism evidence="1 2">
    <name type="scientific">Skermanella cutis</name>
    <dbReference type="NCBI Taxonomy" id="2775420"/>
    <lineage>
        <taxon>Bacteria</taxon>
        <taxon>Pseudomonadati</taxon>
        <taxon>Pseudomonadota</taxon>
        <taxon>Alphaproteobacteria</taxon>
        <taxon>Rhodospirillales</taxon>
        <taxon>Azospirillaceae</taxon>
        <taxon>Skermanella</taxon>
    </lineage>
</organism>
<sequence>MKRGRIVAIAAVAILVPAGAGFLAGRTVPQPVEVAQIACGLPKQTVSFSLPAPLFNPAHASPEPGAAHRVPVWLGPFRHQGTSDVVKLRFSADARGDAPTVSRVNDVIHLPVQVGDPEDPPRRILLHCRNDVVAHVQYVSSGGRTTDFPVVRTMVAEGAGGAGEDSYHAAK</sequence>
<dbReference type="Proteomes" id="UP000595197">
    <property type="component" value="Chromosome"/>
</dbReference>
<evidence type="ECO:0000313" key="1">
    <source>
        <dbReference type="EMBL" id="QQP88378.1"/>
    </source>
</evidence>
<proteinExistence type="predicted"/>
<gene>
    <name evidence="1" type="ORF">IGS68_20365</name>
</gene>
<accession>A0ABX7B221</accession>
<protein>
    <recommendedName>
        <fullName evidence="3">Secreted protein</fullName>
    </recommendedName>
</protein>
<dbReference type="RefSeq" id="WP_201073137.1">
    <property type="nucleotide sequence ID" value="NZ_CP067420.1"/>
</dbReference>
<evidence type="ECO:0008006" key="3">
    <source>
        <dbReference type="Google" id="ProtNLM"/>
    </source>
</evidence>
<name>A0ABX7B221_9PROT</name>
<evidence type="ECO:0000313" key="2">
    <source>
        <dbReference type="Proteomes" id="UP000595197"/>
    </source>
</evidence>
<dbReference type="EMBL" id="CP067420">
    <property type="protein sequence ID" value="QQP88378.1"/>
    <property type="molecule type" value="Genomic_DNA"/>
</dbReference>